<gene>
    <name evidence="6" type="ORF">B0A55_06293</name>
</gene>
<feature type="domain" description="CENP-V/GFA" evidence="5">
    <location>
        <begin position="211"/>
        <end position="329"/>
    </location>
</feature>
<feature type="domain" description="CENP-V/GFA" evidence="5">
    <location>
        <begin position="8"/>
        <end position="124"/>
    </location>
</feature>
<dbReference type="PANTHER" id="PTHR33337:SF40">
    <property type="entry name" value="CENP-V_GFA DOMAIN-CONTAINING PROTEIN-RELATED"/>
    <property type="match status" value="1"/>
</dbReference>
<evidence type="ECO:0000259" key="5">
    <source>
        <dbReference type="PROSITE" id="PS51891"/>
    </source>
</evidence>
<dbReference type="InterPro" id="IPR011057">
    <property type="entry name" value="Mss4-like_sf"/>
</dbReference>
<evidence type="ECO:0000256" key="1">
    <source>
        <dbReference type="ARBA" id="ARBA00005495"/>
    </source>
</evidence>
<evidence type="ECO:0000256" key="2">
    <source>
        <dbReference type="ARBA" id="ARBA00022723"/>
    </source>
</evidence>
<dbReference type="PROSITE" id="PS51891">
    <property type="entry name" value="CENP_V_GFA"/>
    <property type="match status" value="2"/>
</dbReference>
<dbReference type="InterPro" id="IPR006913">
    <property type="entry name" value="CENP-V/GFA"/>
</dbReference>
<keyword evidence="7" id="KW-1185">Reference proteome</keyword>
<proteinExistence type="inferred from homology"/>
<dbReference type="PANTHER" id="PTHR33337">
    <property type="entry name" value="GFA DOMAIN-CONTAINING PROTEIN"/>
    <property type="match status" value="1"/>
</dbReference>
<dbReference type="EMBL" id="NAJQ01000234">
    <property type="protein sequence ID" value="TKA74223.1"/>
    <property type="molecule type" value="Genomic_DNA"/>
</dbReference>
<dbReference type="GO" id="GO:0016846">
    <property type="term" value="F:carbon-sulfur lyase activity"/>
    <property type="evidence" value="ECO:0007669"/>
    <property type="project" value="InterPro"/>
</dbReference>
<dbReference type="SUPFAM" id="SSF51316">
    <property type="entry name" value="Mss4-like"/>
    <property type="match status" value="2"/>
</dbReference>
<reference evidence="6 7" key="1">
    <citation type="submission" date="2017-03" db="EMBL/GenBank/DDBJ databases">
        <title>Genomes of endolithic fungi from Antarctica.</title>
        <authorList>
            <person name="Coleine C."/>
            <person name="Masonjones S."/>
            <person name="Stajich J.E."/>
        </authorList>
    </citation>
    <scope>NUCLEOTIDE SEQUENCE [LARGE SCALE GENOMIC DNA]</scope>
    <source>
        <strain evidence="6 7">CCFEE 5184</strain>
    </source>
</reference>
<comment type="similarity">
    <text evidence="1">Belongs to the Gfa family.</text>
</comment>
<dbReference type="GO" id="GO:0046872">
    <property type="term" value="F:metal ion binding"/>
    <property type="evidence" value="ECO:0007669"/>
    <property type="project" value="UniProtKB-KW"/>
</dbReference>
<dbReference type="STRING" id="329884.A0A4U0XFU8"/>
<evidence type="ECO:0000313" key="6">
    <source>
        <dbReference type="EMBL" id="TKA74223.1"/>
    </source>
</evidence>
<name>A0A4U0XFU8_9PEZI</name>
<keyword evidence="2" id="KW-0479">Metal-binding</keyword>
<evidence type="ECO:0000256" key="3">
    <source>
        <dbReference type="ARBA" id="ARBA00022833"/>
    </source>
</evidence>
<evidence type="ECO:0000256" key="4">
    <source>
        <dbReference type="ARBA" id="ARBA00023239"/>
    </source>
</evidence>
<dbReference type="Pfam" id="PF04828">
    <property type="entry name" value="GFA"/>
    <property type="match status" value="2"/>
</dbReference>
<comment type="caution">
    <text evidence="6">The sequence shown here is derived from an EMBL/GenBank/DDBJ whole genome shotgun (WGS) entry which is preliminary data.</text>
</comment>
<accession>A0A4U0XFU8</accession>
<dbReference type="Gene3D" id="3.90.1590.10">
    <property type="entry name" value="glutathione-dependent formaldehyde- activating enzyme (gfa)"/>
    <property type="match status" value="2"/>
</dbReference>
<dbReference type="AlphaFoldDB" id="A0A4U0XFU8"/>
<dbReference type="OrthoDB" id="5422068at2759"/>
<evidence type="ECO:0000313" key="7">
    <source>
        <dbReference type="Proteomes" id="UP000309340"/>
    </source>
</evidence>
<organism evidence="6 7">
    <name type="scientific">Friedmanniomyces simplex</name>
    <dbReference type="NCBI Taxonomy" id="329884"/>
    <lineage>
        <taxon>Eukaryota</taxon>
        <taxon>Fungi</taxon>
        <taxon>Dikarya</taxon>
        <taxon>Ascomycota</taxon>
        <taxon>Pezizomycotina</taxon>
        <taxon>Dothideomycetes</taxon>
        <taxon>Dothideomycetidae</taxon>
        <taxon>Mycosphaerellales</taxon>
        <taxon>Teratosphaeriaceae</taxon>
        <taxon>Friedmanniomyces</taxon>
    </lineage>
</organism>
<sequence length="373" mass="40993">MANDTRAIKATCLCTAAAHEITLPASAFPFKAIFCHCSSDRHSTGSLCLGIAVLPPEYKAPGAWLEKLQSTEFSKRITHYFCPTCGTMMLARLGGGDGGARWDVCTGALEQIDGVVEVDCHEYIADTVDGGFSDFLQRVDGKQVGRWSGEPGQGEQLPLYWQSSSRPTIQPSPSDKLHAYCRCKGVEFWISRPSKRSAMGKAAWPDVLHPFDSPAPKPKDAVWWLRAGGTKYLAGCCSCDSCRLATGQEWIEWAFVPAVDITLDEAGQVPFSREFGMLKHYRSSEVATRHFCGGCGATVFWDGDERPQLLDIAVGLLDAPEGARAESWLEWRTARLSYREDALPRAKGVTEGVEEGLRGYGKRYQREPQDAAL</sequence>
<keyword evidence="4" id="KW-0456">Lyase</keyword>
<protein>
    <recommendedName>
        <fullName evidence="5">CENP-V/GFA domain-containing protein</fullName>
    </recommendedName>
</protein>
<keyword evidence="3" id="KW-0862">Zinc</keyword>
<dbReference type="Proteomes" id="UP000309340">
    <property type="component" value="Unassembled WGS sequence"/>
</dbReference>